<gene>
    <name evidence="3" type="ORF">niasHT_001381</name>
</gene>
<keyword evidence="4" id="KW-1185">Reference proteome</keyword>
<dbReference type="AlphaFoldDB" id="A0ABD2LQQ9"/>
<name>A0ABD2LQQ9_9BILA</name>
<sequence length="759" mass="87957">MVLLGGGKAQEQTTPMLICYPSTLAYRNVNTMHNISEFAVNSELYNNIGNKNFDKQCKEMFMFIGKPHEQREHWRGFSVSTRQRNGQQIIKLEMSFLESFEINGINRQFVIHFGNAKELFTYVTIDFGERIELDPLDSQKRDAYKKLAKRGAPLKDFFGFWSLGMDIMPWTDSNMELNVVRMCNTNKRISFEEFKTKMTAGHLFYITMSMKDEENPWVNFTVWGANATQLKDKKKQTEVKLFHLAMSSNNSFIEFEKENGKPSKIVSIINPLENTTQTQFLEFIFAFTSYSYGIKLNGKFVQSNYIKEGEELFPINWWKKLPFDRMTSFQKAEPPETFNLYLTQLTDIKIIAQEGYQFSVTFNGNKPTYSLPTIVPIWAVNFIRVKGEHISLLDRPYLPPKVEKEEKENLNIVASLDTVLNYGDEIWMEMIISETTKKFYIRLMHESVKPSTKIGDILLLLEFDLSKPDISCSNYLHANQNFSIGNNGTHKLNQYGQHFDLLINATAKHFEIRIDQVGFQLDCKYGIPNDFSKDERFIYPPWAVDKIQIESVGGMEIKAFKINHTNAKITESNYVRHFARVIDMENGRLLSKDEQINVKIPNKLNGSRGFEIYLLYEGLRFHPIIGKTAMKMIFDGTNALYFSSYDSQRHSKTSNFSLGNFESCKIEEKLDMTKIKQFNIGIHVTDNTGKYKVKFDTGGKVTECQYESPEMPTWTVQYITVLFTNAPQQLIKPEISCIPQKRCMNMRDVDDLLEKRTSG</sequence>
<protein>
    <recommendedName>
        <fullName evidence="2">Galectin domain-containing protein</fullName>
    </recommendedName>
</protein>
<dbReference type="InterPro" id="IPR001079">
    <property type="entry name" value="Galectin_CRD"/>
</dbReference>
<evidence type="ECO:0000259" key="2">
    <source>
        <dbReference type="PROSITE" id="PS51304"/>
    </source>
</evidence>
<reference evidence="3 4" key="1">
    <citation type="submission" date="2024-10" db="EMBL/GenBank/DDBJ databases">
        <authorList>
            <person name="Kim D."/>
        </authorList>
    </citation>
    <scope>NUCLEOTIDE SEQUENCE [LARGE SCALE GENOMIC DNA]</scope>
    <source>
        <strain evidence="3">BH-2024</strain>
    </source>
</reference>
<organism evidence="3 4">
    <name type="scientific">Heterodera trifolii</name>
    <dbReference type="NCBI Taxonomy" id="157864"/>
    <lineage>
        <taxon>Eukaryota</taxon>
        <taxon>Metazoa</taxon>
        <taxon>Ecdysozoa</taxon>
        <taxon>Nematoda</taxon>
        <taxon>Chromadorea</taxon>
        <taxon>Rhabditida</taxon>
        <taxon>Tylenchina</taxon>
        <taxon>Tylenchomorpha</taxon>
        <taxon>Tylenchoidea</taxon>
        <taxon>Heteroderidae</taxon>
        <taxon>Heteroderinae</taxon>
        <taxon>Heterodera</taxon>
    </lineage>
</organism>
<dbReference type="EMBL" id="JBICBT010000355">
    <property type="protein sequence ID" value="KAL3116634.1"/>
    <property type="molecule type" value="Genomic_DNA"/>
</dbReference>
<evidence type="ECO:0000313" key="4">
    <source>
        <dbReference type="Proteomes" id="UP001620626"/>
    </source>
</evidence>
<dbReference type="SUPFAM" id="SSF49899">
    <property type="entry name" value="Concanavalin A-like lectins/glucanases"/>
    <property type="match status" value="1"/>
</dbReference>
<evidence type="ECO:0000256" key="1">
    <source>
        <dbReference type="ARBA" id="ARBA00022734"/>
    </source>
</evidence>
<keyword evidence="1" id="KW-0430">Lectin</keyword>
<dbReference type="InterPro" id="IPR013320">
    <property type="entry name" value="ConA-like_dom_sf"/>
</dbReference>
<dbReference type="PROSITE" id="PS51304">
    <property type="entry name" value="GALECTIN"/>
    <property type="match status" value="1"/>
</dbReference>
<proteinExistence type="predicted"/>
<feature type="domain" description="Galectin" evidence="2">
    <location>
        <begin position="412"/>
        <end position="563"/>
    </location>
</feature>
<dbReference type="Proteomes" id="UP001620626">
    <property type="component" value="Unassembled WGS sequence"/>
</dbReference>
<dbReference type="GO" id="GO:0030246">
    <property type="term" value="F:carbohydrate binding"/>
    <property type="evidence" value="ECO:0007669"/>
    <property type="project" value="UniProtKB-KW"/>
</dbReference>
<evidence type="ECO:0000313" key="3">
    <source>
        <dbReference type="EMBL" id="KAL3116634.1"/>
    </source>
</evidence>
<comment type="caution">
    <text evidence="3">The sequence shown here is derived from an EMBL/GenBank/DDBJ whole genome shotgun (WGS) entry which is preliminary data.</text>
</comment>
<accession>A0ABD2LQQ9</accession>
<dbReference type="Gene3D" id="2.60.120.200">
    <property type="match status" value="1"/>
</dbReference>